<evidence type="ECO:0000313" key="2">
    <source>
        <dbReference type="EMBL" id="QJA77236.1"/>
    </source>
</evidence>
<proteinExistence type="predicted"/>
<dbReference type="EMBL" id="MT142271">
    <property type="protein sequence ID" value="QJA77236.1"/>
    <property type="molecule type" value="Genomic_DNA"/>
</dbReference>
<evidence type="ECO:0000313" key="1">
    <source>
        <dbReference type="EMBL" id="QJA63632.1"/>
    </source>
</evidence>
<name>A0A6M3J400_9ZZZZ</name>
<dbReference type="AlphaFoldDB" id="A0A6M3J400"/>
<organism evidence="1">
    <name type="scientific">viral metagenome</name>
    <dbReference type="NCBI Taxonomy" id="1070528"/>
    <lineage>
        <taxon>unclassified sequences</taxon>
        <taxon>metagenomes</taxon>
        <taxon>organismal metagenomes</taxon>
    </lineage>
</organism>
<gene>
    <name evidence="2" type="ORF">MM415A01347_0008</name>
    <name evidence="1" type="ORF">MM415B00605_0041</name>
</gene>
<accession>A0A6M3J400</accession>
<dbReference type="EMBL" id="MT141501">
    <property type="protein sequence ID" value="QJA63632.1"/>
    <property type="molecule type" value="Genomic_DNA"/>
</dbReference>
<protein>
    <submittedName>
        <fullName evidence="1">Uncharacterized protein</fullName>
    </submittedName>
</protein>
<sequence length="107" mass="12346">MSITRITRDELLAIACKHWGAEVSLSVQSVPKMGRDKHEIIVPVTIYDIKFESKEQKEEFETQFTKFFEVPGKSGGTFKECFNQLVLERRTAFKQYHQGDKQDDSTG</sequence>
<reference evidence="1" key="1">
    <citation type="submission" date="2020-03" db="EMBL/GenBank/DDBJ databases">
        <title>The deep terrestrial virosphere.</title>
        <authorList>
            <person name="Holmfeldt K."/>
            <person name="Nilsson E."/>
            <person name="Simone D."/>
            <person name="Lopez-Fernandez M."/>
            <person name="Wu X."/>
            <person name="de Brujin I."/>
            <person name="Lundin D."/>
            <person name="Andersson A."/>
            <person name="Bertilsson S."/>
            <person name="Dopson M."/>
        </authorList>
    </citation>
    <scope>NUCLEOTIDE SEQUENCE</scope>
    <source>
        <strain evidence="2">MM415A01347</strain>
        <strain evidence="1">MM415B00605</strain>
    </source>
</reference>